<evidence type="ECO:0000313" key="1">
    <source>
        <dbReference type="EMBL" id="BCE22129.1"/>
    </source>
</evidence>
<reference evidence="2" key="3">
    <citation type="submission" date="2020-05" db="EMBL/GenBank/DDBJ databases">
        <title>Complete genome sequence of Bradyrhizobium diazoefficiens XF4 isolated from soybean nodule.</title>
        <authorList>
            <person name="Noda R."/>
            <person name="Kakizaki K."/>
            <person name="Minamisawa K."/>
        </authorList>
    </citation>
    <scope>NUCLEOTIDE SEQUENCE</scope>
    <source>
        <strain evidence="2">XF4</strain>
    </source>
</reference>
<name>A0A809X546_9BRAD</name>
<reference evidence="1" key="1">
    <citation type="submission" date="2020-05" db="EMBL/GenBank/DDBJ databases">
        <title>Complete genome sequence of Bradyrhizobium diazoefficiens XF1 isolated from soybean nodule.</title>
        <authorList>
            <person name="Noda R."/>
            <person name="Kakizaki K."/>
            <person name="Minamisawa K."/>
        </authorList>
    </citation>
    <scope>NUCLEOTIDE SEQUENCE</scope>
    <source>
        <strain evidence="1">XF1</strain>
    </source>
</reference>
<organism evidence="1">
    <name type="scientific">Bradyrhizobium diazoefficiens</name>
    <dbReference type="NCBI Taxonomy" id="1355477"/>
    <lineage>
        <taxon>Bacteria</taxon>
        <taxon>Pseudomonadati</taxon>
        <taxon>Pseudomonadota</taxon>
        <taxon>Alphaproteobacteria</taxon>
        <taxon>Hyphomicrobiales</taxon>
        <taxon>Nitrobacteraceae</taxon>
        <taxon>Bradyrhizobium</taxon>
    </lineage>
</organism>
<evidence type="ECO:0000313" key="2">
    <source>
        <dbReference type="EMBL" id="BCE48394.1"/>
    </source>
</evidence>
<sequence>MNPFDYYDAGLQAGLEGNDACPHLPFTFQWLWWQTGQFVGHHTLCTQLEAIVAHFPQD</sequence>
<dbReference type="EMBL" id="AP023099">
    <property type="protein sequence ID" value="BCE91910.1"/>
    <property type="molecule type" value="Genomic_DNA"/>
</dbReference>
<dbReference type="EMBL" id="AP023091">
    <property type="protein sequence ID" value="BCE22129.1"/>
    <property type="molecule type" value="Genomic_DNA"/>
</dbReference>
<dbReference type="EMBL" id="AP023094">
    <property type="protein sequence ID" value="BCE48394.1"/>
    <property type="molecule type" value="Genomic_DNA"/>
</dbReference>
<proteinExistence type="predicted"/>
<gene>
    <name evidence="3" type="ORF">XF10B_47080</name>
    <name evidence="1" type="ORF">XF1B_48100</name>
    <name evidence="2" type="ORF">XF4B_47430</name>
</gene>
<reference evidence="3" key="2">
    <citation type="submission" date="2020-05" db="EMBL/GenBank/DDBJ databases">
        <title>Complete genome sequence of Bradyrhizobium diazoefficiens XF10 isolated from soybean nodule.</title>
        <authorList>
            <person name="Noda R."/>
            <person name="Kakizaki K."/>
            <person name="Minamisawa K."/>
        </authorList>
    </citation>
    <scope>NUCLEOTIDE SEQUENCE</scope>
    <source>
        <strain evidence="3">XF10</strain>
    </source>
</reference>
<accession>A0A809X546</accession>
<dbReference type="AlphaFoldDB" id="A0A809X546"/>
<evidence type="ECO:0000313" key="3">
    <source>
        <dbReference type="EMBL" id="BCE91910.1"/>
    </source>
</evidence>
<protein>
    <submittedName>
        <fullName evidence="1">Uncharacterized protein</fullName>
    </submittedName>
</protein>